<dbReference type="Pfam" id="PF01826">
    <property type="entry name" value="TIL"/>
    <property type="match status" value="1"/>
</dbReference>
<dbReference type="FunFam" id="2.10.25.10:FF:000055">
    <property type="entry name" value="alpha-tectorin isoform X1"/>
    <property type="match status" value="1"/>
</dbReference>
<dbReference type="InParanoid" id="A0A672PVB6"/>
<evidence type="ECO:0000313" key="3">
    <source>
        <dbReference type="Ensembl" id="ENSSGRP00000067843.1"/>
    </source>
</evidence>
<evidence type="ECO:0000256" key="1">
    <source>
        <dbReference type="ARBA" id="ARBA00023157"/>
    </source>
</evidence>
<dbReference type="InterPro" id="IPR002919">
    <property type="entry name" value="TIL_dom"/>
</dbReference>
<accession>A0A672PVB6</accession>
<dbReference type="SUPFAM" id="SSF57567">
    <property type="entry name" value="Serine protease inhibitors"/>
    <property type="match status" value="1"/>
</dbReference>
<evidence type="ECO:0000259" key="2">
    <source>
        <dbReference type="Pfam" id="PF01826"/>
    </source>
</evidence>
<reference evidence="3" key="1">
    <citation type="submission" date="2025-08" db="UniProtKB">
        <authorList>
            <consortium name="Ensembl"/>
        </authorList>
    </citation>
    <scope>IDENTIFICATION</scope>
</reference>
<proteinExistence type="predicted"/>
<dbReference type="InterPro" id="IPR036084">
    <property type="entry name" value="Ser_inhib-like_sf"/>
</dbReference>
<keyword evidence="1" id="KW-1015">Disulfide bond</keyword>
<keyword evidence="4" id="KW-1185">Reference proteome</keyword>
<dbReference type="AlphaFoldDB" id="A0A672PVB6"/>
<dbReference type="Proteomes" id="UP000472262">
    <property type="component" value="Unassembled WGS sequence"/>
</dbReference>
<evidence type="ECO:0000313" key="4">
    <source>
        <dbReference type="Proteomes" id="UP000472262"/>
    </source>
</evidence>
<dbReference type="Gene3D" id="2.10.25.10">
    <property type="entry name" value="Laminin"/>
    <property type="match status" value="1"/>
</dbReference>
<protein>
    <recommendedName>
        <fullName evidence="2">TIL domain-containing protein</fullName>
    </recommendedName>
</protein>
<sequence length="78" mass="8331">MHEVICECVCVGMVCLGGMMYHPCTSSCGKTCQSISSGEVCDGDCAEGCSCTEGTFYDHCVDMEDCVVKHVRLHGPKS</sequence>
<dbReference type="CDD" id="cd19941">
    <property type="entry name" value="TIL"/>
    <property type="match status" value="1"/>
</dbReference>
<reference evidence="3" key="2">
    <citation type="submission" date="2025-09" db="UniProtKB">
        <authorList>
            <consortium name="Ensembl"/>
        </authorList>
    </citation>
    <scope>IDENTIFICATION</scope>
</reference>
<dbReference type="Ensembl" id="ENSSGRT00000072312.1">
    <property type="protein sequence ID" value="ENSSGRP00000067843.1"/>
    <property type="gene ID" value="ENSSGRG00000034793.1"/>
</dbReference>
<organism evidence="3 4">
    <name type="scientific">Sinocyclocheilus grahami</name>
    <name type="common">Dianchi golden-line fish</name>
    <name type="synonym">Barbus grahami</name>
    <dbReference type="NCBI Taxonomy" id="75366"/>
    <lineage>
        <taxon>Eukaryota</taxon>
        <taxon>Metazoa</taxon>
        <taxon>Chordata</taxon>
        <taxon>Craniata</taxon>
        <taxon>Vertebrata</taxon>
        <taxon>Euteleostomi</taxon>
        <taxon>Actinopterygii</taxon>
        <taxon>Neopterygii</taxon>
        <taxon>Teleostei</taxon>
        <taxon>Ostariophysi</taxon>
        <taxon>Cypriniformes</taxon>
        <taxon>Cyprinidae</taxon>
        <taxon>Cyprininae</taxon>
        <taxon>Sinocyclocheilus</taxon>
    </lineage>
</organism>
<name>A0A672PVB6_SINGR</name>
<feature type="domain" description="TIL" evidence="2">
    <location>
        <begin position="15"/>
        <end position="66"/>
    </location>
</feature>